<name>A0AA36JMF7_9DINO</name>
<reference evidence="1" key="1">
    <citation type="submission" date="2023-08" db="EMBL/GenBank/DDBJ databases">
        <authorList>
            <person name="Chen Y."/>
            <person name="Shah S."/>
            <person name="Dougan E. K."/>
            <person name="Thang M."/>
            <person name="Chan C."/>
        </authorList>
    </citation>
    <scope>NUCLEOTIDE SEQUENCE</scope>
</reference>
<keyword evidence="2" id="KW-1185">Reference proteome</keyword>
<sequence>MGTTVCGVLPCDEPTVANSAISATDSLVKACAESNTARKITDSTYCTPQCDTGYVPRTSTGSAQLYCFESVLSPTTFVCELPAASVLSIFAPSRPKPEGAVDKMLQFAPGKSNDCVWSGYEFQGKQEVDGTTTDYGTMTGCEDSVWTSRDSVNCTAVELVEGGTYKFRVREICTDTNMNSPWTESESFTLRFVIPPDILLKLPTDDQFAAVSQALLAMQVDVHTTTDATKAFVVNRANIRVGGEVWCPTITWRVPANEILDGSPSGKSTVGLIQKRILIANFPDTDFIKPGCWYDIFCEAGLFVTEDTPSKVNPQFQWNFSYIDPSPVRKVLQMQGQEVKDDGIQVKFLVTYDLSSQINCTVAPVEPDAEPNRITGRVTSGAARPPIFASDVNRTLGEFLVFDDVAFEFTATGLTPSKKYTLNCAGWKRDKFWVPVVCSNFPESCPYISFTTLDDTRSDIKPLNILKTAVCADGTEATIASETQTFDQISTGIVMLLSQHERVCNNELVEGQVADTKVHFAITPLSDFATLTYTAPVTQSASSATYEAHTFSYDKQAESARLLMLTNSLDFTVCPHASTTSSTRRLTLASSTR</sequence>
<evidence type="ECO:0000313" key="2">
    <source>
        <dbReference type="Proteomes" id="UP001178507"/>
    </source>
</evidence>
<dbReference type="AlphaFoldDB" id="A0AA36JMF7"/>
<dbReference type="Proteomes" id="UP001178507">
    <property type="component" value="Unassembled WGS sequence"/>
</dbReference>
<protein>
    <submittedName>
        <fullName evidence="1">Uncharacterized protein</fullName>
    </submittedName>
</protein>
<proteinExistence type="predicted"/>
<dbReference type="EMBL" id="CAUJNA010003709">
    <property type="protein sequence ID" value="CAJ1408225.1"/>
    <property type="molecule type" value="Genomic_DNA"/>
</dbReference>
<gene>
    <name evidence="1" type="ORF">EVOR1521_LOCUS29718</name>
</gene>
<evidence type="ECO:0000313" key="1">
    <source>
        <dbReference type="EMBL" id="CAJ1408225.1"/>
    </source>
</evidence>
<accession>A0AA36JMF7</accession>
<organism evidence="1 2">
    <name type="scientific">Effrenium voratum</name>
    <dbReference type="NCBI Taxonomy" id="2562239"/>
    <lineage>
        <taxon>Eukaryota</taxon>
        <taxon>Sar</taxon>
        <taxon>Alveolata</taxon>
        <taxon>Dinophyceae</taxon>
        <taxon>Suessiales</taxon>
        <taxon>Symbiodiniaceae</taxon>
        <taxon>Effrenium</taxon>
    </lineage>
</organism>
<comment type="caution">
    <text evidence="1">The sequence shown here is derived from an EMBL/GenBank/DDBJ whole genome shotgun (WGS) entry which is preliminary data.</text>
</comment>